<dbReference type="Proteomes" id="UP000245609">
    <property type="component" value="Unassembled WGS sequence"/>
</dbReference>
<feature type="region of interest" description="Disordered" evidence="1">
    <location>
        <begin position="467"/>
        <end position="519"/>
    </location>
</feature>
<keyword evidence="4" id="KW-1185">Reference proteome</keyword>
<protein>
    <submittedName>
        <fullName evidence="3">Uncharacterized protein</fullName>
    </submittedName>
</protein>
<dbReference type="GO" id="GO:0005506">
    <property type="term" value="F:iron ion binding"/>
    <property type="evidence" value="ECO:0007669"/>
    <property type="project" value="InterPro"/>
</dbReference>
<evidence type="ECO:0000256" key="2">
    <source>
        <dbReference type="SAM" id="Phobius"/>
    </source>
</evidence>
<dbReference type="OrthoDB" id="5592206at2759"/>
<feature type="transmembrane region" description="Helical" evidence="2">
    <location>
        <begin position="277"/>
        <end position="298"/>
    </location>
</feature>
<evidence type="ECO:0000256" key="1">
    <source>
        <dbReference type="SAM" id="MobiDB-lite"/>
    </source>
</evidence>
<feature type="compositionally biased region" description="Polar residues" evidence="1">
    <location>
        <begin position="494"/>
        <end position="514"/>
    </location>
</feature>
<dbReference type="AlphaFoldDB" id="A0A2T9ZJW3"/>
<evidence type="ECO:0000313" key="4">
    <source>
        <dbReference type="Proteomes" id="UP000245609"/>
    </source>
</evidence>
<feature type="transmembrane region" description="Helical" evidence="2">
    <location>
        <begin position="42"/>
        <end position="68"/>
    </location>
</feature>
<sequence length="758" mass="86091">MSNIWTMPDLLAEKNPQPKISCPRDYQYLCVRSIDDSRIGTISLVISTGSVIFFSLLVIFGVVVIFLIRKYGNDLPKIVFVIGNKRIKSEEIDDQRVFLQKQFKRNYRVIETWFGNRRIFLFRYAAIRGILQLEDRGIIERIVPASFYVSRKCNSLHNIKNLNVSSSPQSSPSSSDLWSAFLKCASHDKQWRYLTNEGVETQYIKSLGSWACTFADRALLGMYTSQLEQDTLICIDTGKMLRETVLFSAIAPIIDPTDPDFEKITSAFTKLTDVSHWALGILGYVGIETIRAFLIWLMSSELSLIRSKIDSIMKSADINSEEYILYKSNKRLLQDEVIYKIITFNSETASHLILAFYDMATHPNIRNQLRQEQAKLCSDISKISPKDPIIKINTYPSEFFADSDDIDGFSDDELESNAESNRYHDLDSISGFHRRIHRIPSTPSLVSYVNDLSQNVLDTVSVDSRADRLNTTVSEDTTTPQPATENNDQDRSSDNPISAQADSVQLSSDTSIASSIHEKEANSTTVTINELGFNDYPLNISGAGPNLLSKSKTYHNNTSDINLLTLNMTRTFPLLNACILESFRVCPPICSQLWIVKKKFSDGFTKHTALLLSETNSLNKGDLLGFCSSAVFDYNSDIQSTDTKVESETAKEEYTYESTSMTNETETEQVSTNISSYDNFMPVENWPLNSSSQNELLDVLGYNRSLNYDFIRILLSHLLVRTDFSTFEWGKPRTKDNFLLYSSLFNSSLMFRLQRKFN</sequence>
<keyword evidence="2" id="KW-0812">Transmembrane</keyword>
<gene>
    <name evidence="3" type="ORF">BB560_000647</name>
</gene>
<keyword evidence="2" id="KW-0472">Membrane</keyword>
<dbReference type="GO" id="GO:0004497">
    <property type="term" value="F:monooxygenase activity"/>
    <property type="evidence" value="ECO:0007669"/>
    <property type="project" value="InterPro"/>
</dbReference>
<evidence type="ECO:0000313" key="3">
    <source>
        <dbReference type="EMBL" id="PVV04842.1"/>
    </source>
</evidence>
<comment type="caution">
    <text evidence="3">The sequence shown here is derived from an EMBL/GenBank/DDBJ whole genome shotgun (WGS) entry which is preliminary data.</text>
</comment>
<name>A0A2T9ZJW3_9FUNG</name>
<keyword evidence="2" id="KW-1133">Transmembrane helix</keyword>
<dbReference type="GO" id="GO:0016705">
    <property type="term" value="F:oxidoreductase activity, acting on paired donors, with incorporation or reduction of molecular oxygen"/>
    <property type="evidence" value="ECO:0007669"/>
    <property type="project" value="InterPro"/>
</dbReference>
<organism evidence="3 4">
    <name type="scientific">Smittium megazygosporum</name>
    <dbReference type="NCBI Taxonomy" id="133381"/>
    <lineage>
        <taxon>Eukaryota</taxon>
        <taxon>Fungi</taxon>
        <taxon>Fungi incertae sedis</taxon>
        <taxon>Zoopagomycota</taxon>
        <taxon>Kickxellomycotina</taxon>
        <taxon>Harpellomycetes</taxon>
        <taxon>Harpellales</taxon>
        <taxon>Legeriomycetaceae</taxon>
        <taxon>Smittium</taxon>
    </lineage>
</organism>
<accession>A0A2T9ZJW3</accession>
<proteinExistence type="predicted"/>
<dbReference type="InterPro" id="IPR036396">
    <property type="entry name" value="Cyt_P450_sf"/>
</dbReference>
<dbReference type="EMBL" id="MBFS01000072">
    <property type="protein sequence ID" value="PVV04842.1"/>
    <property type="molecule type" value="Genomic_DNA"/>
</dbReference>
<dbReference type="GO" id="GO:0020037">
    <property type="term" value="F:heme binding"/>
    <property type="evidence" value="ECO:0007669"/>
    <property type="project" value="InterPro"/>
</dbReference>
<feature type="compositionally biased region" description="Polar residues" evidence="1">
    <location>
        <begin position="469"/>
        <end position="486"/>
    </location>
</feature>
<reference evidence="3 4" key="1">
    <citation type="journal article" date="2018" name="MBio">
        <title>Comparative Genomics Reveals the Core Gene Toolbox for the Fungus-Insect Symbiosis.</title>
        <authorList>
            <person name="Wang Y."/>
            <person name="Stata M."/>
            <person name="Wang W."/>
            <person name="Stajich J.E."/>
            <person name="White M.M."/>
            <person name="Moncalvo J.M."/>
        </authorList>
    </citation>
    <scope>NUCLEOTIDE SEQUENCE [LARGE SCALE GENOMIC DNA]</scope>
    <source>
        <strain evidence="3 4">SC-DP-2</strain>
    </source>
</reference>
<dbReference type="SUPFAM" id="SSF48264">
    <property type="entry name" value="Cytochrome P450"/>
    <property type="match status" value="1"/>
</dbReference>